<dbReference type="Proteomes" id="UP000800097">
    <property type="component" value="Unassembled WGS sequence"/>
</dbReference>
<protein>
    <submittedName>
        <fullName evidence="1">Uncharacterized protein</fullName>
    </submittedName>
</protein>
<dbReference type="EMBL" id="ML986524">
    <property type="protein sequence ID" value="KAF2272248.1"/>
    <property type="molecule type" value="Genomic_DNA"/>
</dbReference>
<keyword evidence="2" id="KW-1185">Reference proteome</keyword>
<evidence type="ECO:0000313" key="2">
    <source>
        <dbReference type="Proteomes" id="UP000800097"/>
    </source>
</evidence>
<gene>
    <name evidence="1" type="ORF">EI97DRAFT_232763</name>
</gene>
<dbReference type="AlphaFoldDB" id="A0A6A6J8B5"/>
<dbReference type="GeneID" id="54547138"/>
<evidence type="ECO:0000313" key="1">
    <source>
        <dbReference type="EMBL" id="KAF2272248.1"/>
    </source>
</evidence>
<reference evidence="1" key="1">
    <citation type="journal article" date="2020" name="Stud. Mycol.">
        <title>101 Dothideomycetes genomes: a test case for predicting lifestyles and emergence of pathogens.</title>
        <authorList>
            <person name="Haridas S."/>
            <person name="Albert R."/>
            <person name="Binder M."/>
            <person name="Bloem J."/>
            <person name="Labutti K."/>
            <person name="Salamov A."/>
            <person name="Andreopoulos B."/>
            <person name="Baker S."/>
            <person name="Barry K."/>
            <person name="Bills G."/>
            <person name="Bluhm B."/>
            <person name="Cannon C."/>
            <person name="Castanera R."/>
            <person name="Culley D."/>
            <person name="Daum C."/>
            <person name="Ezra D."/>
            <person name="Gonzalez J."/>
            <person name="Henrissat B."/>
            <person name="Kuo A."/>
            <person name="Liang C."/>
            <person name="Lipzen A."/>
            <person name="Lutzoni F."/>
            <person name="Magnuson J."/>
            <person name="Mondo S."/>
            <person name="Nolan M."/>
            <person name="Ohm R."/>
            <person name="Pangilinan J."/>
            <person name="Park H.-J."/>
            <person name="Ramirez L."/>
            <person name="Alfaro M."/>
            <person name="Sun H."/>
            <person name="Tritt A."/>
            <person name="Yoshinaga Y."/>
            <person name="Zwiers L.-H."/>
            <person name="Turgeon B."/>
            <person name="Goodwin S."/>
            <person name="Spatafora J."/>
            <person name="Crous P."/>
            <person name="Grigoriev I."/>
        </authorList>
    </citation>
    <scope>NUCLEOTIDE SEQUENCE</scope>
    <source>
        <strain evidence="1">CBS 379.55</strain>
    </source>
</reference>
<dbReference type="OrthoDB" id="3858188at2759"/>
<dbReference type="RefSeq" id="XP_033649787.1">
    <property type="nucleotide sequence ID" value="XM_033793963.1"/>
</dbReference>
<proteinExistence type="predicted"/>
<sequence length="339" mass="37905">MFGWFPSLYAPFSRIVSVLCIAWKLAFVHLSNCPSAILSVRSEPSCSFGALFNLIAKAMSAKSLSASKYATRTAAEGVAISRSERLKQGKERATRLLIRLKWKADSLASSYARAVEILNSEQPADERPVAQQGYSFTFFQGMSSKQAESMFKVDFFEFYTLLERYLTVCLALFGIFVSGNAPRSNLIGLRLLTDPDYAKRKLQADHQFHANLLDALTDTKNPLCPALGHQDIQMQLALAKDYRNRWKDADEKLLSSQWQNVHGEETLGIRLKDLGLGVMVRTILSGCEHALDIVLNQTSNYSFVGSTLSQVGSEECSLQEAMDMDDMPFEFMDDAMELD</sequence>
<organism evidence="1 2">
    <name type="scientific">Westerdykella ornata</name>
    <dbReference type="NCBI Taxonomy" id="318751"/>
    <lineage>
        <taxon>Eukaryota</taxon>
        <taxon>Fungi</taxon>
        <taxon>Dikarya</taxon>
        <taxon>Ascomycota</taxon>
        <taxon>Pezizomycotina</taxon>
        <taxon>Dothideomycetes</taxon>
        <taxon>Pleosporomycetidae</taxon>
        <taxon>Pleosporales</taxon>
        <taxon>Sporormiaceae</taxon>
        <taxon>Westerdykella</taxon>
    </lineage>
</organism>
<name>A0A6A6J8B5_WESOR</name>
<accession>A0A6A6J8B5</accession>